<dbReference type="Proteomes" id="UP001432380">
    <property type="component" value="Segment"/>
</dbReference>
<accession>A0AAX4JGY0</accession>
<dbReference type="EMBL" id="PP079243">
    <property type="protein sequence ID" value="WVK89992.1"/>
    <property type="molecule type" value="Genomic_DNA"/>
</dbReference>
<sequence length="205" mass="23009">MSEDLNNGQDGQSLEQVQEFSELDLLKQRATLLGVKFSNNIGVEALKARIAEAQAPKAEDKEPAELNPLAGDVAGAKPAGQKSFRQQLIDEATKLIRLRITNLDPKKKDLPGEILTVANEYIGTIRKYIPYGEVTDEGWHVPYCLYQMMKDRKFLDIKLRKDRRTGTTHTEQRWVSEYSLEVLDPLTPEEIKQLATAQLAAGSVD</sequence>
<protein>
    <submittedName>
        <fullName evidence="2">Uncharacterized protein</fullName>
    </submittedName>
</protein>
<reference evidence="2" key="1">
    <citation type="submission" date="2024-01" db="EMBL/GenBank/DDBJ databases">
        <authorList>
            <person name="Zhu Q."/>
        </authorList>
    </citation>
    <scope>NUCLEOTIDE SEQUENCE</scope>
</reference>
<name>A0AAX4JGY0_9CAUD</name>
<evidence type="ECO:0000256" key="1">
    <source>
        <dbReference type="SAM" id="MobiDB-lite"/>
    </source>
</evidence>
<feature type="region of interest" description="Disordered" evidence="1">
    <location>
        <begin position="54"/>
        <end position="78"/>
    </location>
</feature>
<proteinExistence type="predicted"/>
<evidence type="ECO:0000313" key="2">
    <source>
        <dbReference type="EMBL" id="WVK89992.1"/>
    </source>
</evidence>
<organism evidence="2 3">
    <name type="scientific">Burkholderia phage vB_BpP_HN02</name>
    <dbReference type="NCBI Taxonomy" id="3116925"/>
    <lineage>
        <taxon>Viruses</taxon>
        <taxon>Duplodnaviria</taxon>
        <taxon>Heunggongvirae</taxon>
        <taxon>Uroviricota</taxon>
        <taxon>Caudoviricetes</taxon>
        <taxon>Schitoviridae</taxon>
    </lineage>
</organism>
<evidence type="ECO:0000313" key="3">
    <source>
        <dbReference type="Proteomes" id="UP001432380"/>
    </source>
</evidence>